<feature type="compositionally biased region" description="Acidic residues" evidence="1">
    <location>
        <begin position="13"/>
        <end position="34"/>
    </location>
</feature>
<sequence>MDEDSILLGWLNEADDAYDSEDSDGPSEHDDDDRCSEVSCSDVENSGDVDNEVYMTPVLPVSMPIGSNQNSNTANGADQSLFLQNDLPPMDLFEPLQPVTLQCDTLNLDTTEYVVLEPVPSTSCQTDEIGNNQHKISRPNVSLSQTRGRGTVRGRVSKERDHAPVRSNNSRGRASVRSFGAVRKRRATGSRGARTTQPSIHQCPPMCYIGKKNRVIWNMFHTSKTTKARPQNIITKLPGVLGSARECKTIIDCWKVFFTDSMLKNIVKYTNQKLSKISRKFSRGERDCYLTDETEVSAFLGLLYIMGVKKNNHIHLDELWAVDGTAPEIFIATMSERRFRLLSQALRFDDENTRAARKKLDNLAPIRDIFDSFVKTCGESYSVGDNVTIDEMMEPFRGRCKFRMYIKNKPCKYGIKIYATVDSATFYTAYMEIYPGTQPNDSPFKMENDASSVVKRCISIIDNTGTNVTMDNFFTSIPLANDLYSNHRLTVVGTLRKDKKEIPAELLDITGRRKCSSMFAFSRPPNYCSMVSYMPNKQQKMLFLLLSTLHENDKIDEISGDDMKPEMITYYNATKGGVDVVDRLKTEYCVSRISRRWPFTVFNGLLNVGAVNASIIFKANTKSDLPRRKFLMELGRHLIRDHLLRRNEIKTLSIPTKQKIKNCLGKHEEVNVRIPVEDNATQEAGKQPKCAYCPRRKNRYTKNCCSECQAPICKEHVATTVFVCSGCSNKED</sequence>
<accession>A0A1B6MBV4</accession>
<feature type="domain" description="PiggyBac transposable element-derived protein" evidence="2">
    <location>
        <begin position="252"/>
        <end position="613"/>
    </location>
</feature>
<proteinExistence type="predicted"/>
<feature type="region of interest" description="Disordered" evidence="1">
    <location>
        <begin position="141"/>
        <end position="198"/>
    </location>
</feature>
<dbReference type="AlphaFoldDB" id="A0A1B6MBV4"/>
<dbReference type="PANTHER" id="PTHR46599:SF6">
    <property type="entry name" value="DUAL SPECIFICITY PHOSPHATASE 26"/>
    <property type="match status" value="1"/>
</dbReference>
<feature type="region of interest" description="Disordered" evidence="1">
    <location>
        <begin position="1"/>
        <end position="51"/>
    </location>
</feature>
<evidence type="ECO:0000256" key="1">
    <source>
        <dbReference type="SAM" id="MobiDB-lite"/>
    </source>
</evidence>
<name>A0A1B6MBV4_9HEMI</name>
<reference evidence="3" key="1">
    <citation type="submission" date="2015-11" db="EMBL/GenBank/DDBJ databases">
        <title>De novo transcriptome assembly of four potential Pierce s Disease insect vectors from Arizona vineyards.</title>
        <authorList>
            <person name="Tassone E.E."/>
        </authorList>
    </citation>
    <scope>NUCLEOTIDE SEQUENCE</scope>
</reference>
<dbReference type="EMBL" id="GEBQ01006564">
    <property type="protein sequence ID" value="JAT33413.1"/>
    <property type="molecule type" value="Transcribed_RNA"/>
</dbReference>
<protein>
    <recommendedName>
        <fullName evidence="2">PiggyBac transposable element-derived protein domain-containing protein</fullName>
    </recommendedName>
</protein>
<dbReference type="PANTHER" id="PTHR46599">
    <property type="entry name" value="PIGGYBAC TRANSPOSABLE ELEMENT-DERIVED PROTEIN 4"/>
    <property type="match status" value="1"/>
</dbReference>
<dbReference type="Pfam" id="PF13843">
    <property type="entry name" value="DDE_Tnp_1_7"/>
    <property type="match status" value="1"/>
</dbReference>
<gene>
    <name evidence="3" type="ORF">g.36286</name>
</gene>
<organism evidence="3">
    <name type="scientific">Graphocephala atropunctata</name>
    <dbReference type="NCBI Taxonomy" id="36148"/>
    <lineage>
        <taxon>Eukaryota</taxon>
        <taxon>Metazoa</taxon>
        <taxon>Ecdysozoa</taxon>
        <taxon>Arthropoda</taxon>
        <taxon>Hexapoda</taxon>
        <taxon>Insecta</taxon>
        <taxon>Pterygota</taxon>
        <taxon>Neoptera</taxon>
        <taxon>Paraneoptera</taxon>
        <taxon>Hemiptera</taxon>
        <taxon>Auchenorrhyncha</taxon>
        <taxon>Membracoidea</taxon>
        <taxon>Cicadellidae</taxon>
        <taxon>Cicadellinae</taxon>
        <taxon>Cicadellini</taxon>
        <taxon>Graphocephala</taxon>
    </lineage>
</organism>
<dbReference type="InterPro" id="IPR029526">
    <property type="entry name" value="PGBD"/>
</dbReference>
<evidence type="ECO:0000259" key="2">
    <source>
        <dbReference type="Pfam" id="PF13843"/>
    </source>
</evidence>
<evidence type="ECO:0000313" key="3">
    <source>
        <dbReference type="EMBL" id="JAT33413.1"/>
    </source>
</evidence>